<dbReference type="InterPro" id="IPR001012">
    <property type="entry name" value="UBX_dom"/>
</dbReference>
<evidence type="ECO:0000259" key="4">
    <source>
        <dbReference type="PROSITE" id="PS50033"/>
    </source>
</evidence>
<sequence>MQRLFAIYDSKLFNHSMICVSQLKEGTMADVCRLADQPQALPGDDEQSTEMVSTWENARVVEAARDLFVAIKVDAKSFFIGGNGIPLEVIAGSVPVEELIKRIEKVKQMHTEKVQQHEGNESSTASLHSQEAASSVSQEETVENRSLQLENTYDNSESSKIAASDSSRDNGICSGQVSPAEVSISSDEASQLEDDLSVKVERLTKKLEARRELKKKDEEENEIKKEIERRKLGKEMLEFKKKQEGEKTKRILEERNREKAEEKAARERVKQQIALDRAERAARYAKTKEEVEAAKAAALETRQAELDARREAAAKERSTIARIQFRLPDGSFVTNQFPSESRLEEARQFVAQEVGNKYGNFSLATMFPRREFTMEDLKKTLLDLELVPSASVVLLPQTGRPSTSVVQSSGGGIWVFLGTILYPLLAVWKFITSFLFASTPSTASSTRQTSQSTNSQAMASNTTEPKRENMRKRILEKRTEDFKRDGKIYRLRTQEDNEDDNNTWNGNSTQQM</sequence>
<feature type="region of interest" description="Disordered" evidence="3">
    <location>
        <begin position="489"/>
        <end position="512"/>
    </location>
</feature>
<protein>
    <recommendedName>
        <fullName evidence="1">UBX domain-containing protein 4</fullName>
    </recommendedName>
</protein>
<dbReference type="InterPro" id="IPR029071">
    <property type="entry name" value="Ubiquitin-like_domsf"/>
</dbReference>
<evidence type="ECO:0000256" key="2">
    <source>
        <dbReference type="SAM" id="Coils"/>
    </source>
</evidence>
<proteinExistence type="predicted"/>
<dbReference type="Pfam" id="PF00789">
    <property type="entry name" value="UBX"/>
    <property type="match status" value="1"/>
</dbReference>
<feature type="compositionally biased region" description="Polar residues" evidence="3">
    <location>
        <begin position="502"/>
        <end position="512"/>
    </location>
</feature>
<feature type="compositionally biased region" description="Low complexity" evidence="3">
    <location>
        <begin position="156"/>
        <end position="165"/>
    </location>
</feature>
<reference evidence="5 6" key="1">
    <citation type="journal article" date="2021" name="Cell">
        <title>Tracing the genetic footprints of vertebrate landing in non-teleost ray-finned fishes.</title>
        <authorList>
            <person name="Bi X."/>
            <person name="Wang K."/>
            <person name="Yang L."/>
            <person name="Pan H."/>
            <person name="Jiang H."/>
            <person name="Wei Q."/>
            <person name="Fang M."/>
            <person name="Yu H."/>
            <person name="Zhu C."/>
            <person name="Cai Y."/>
            <person name="He Y."/>
            <person name="Gan X."/>
            <person name="Zeng H."/>
            <person name="Yu D."/>
            <person name="Zhu Y."/>
            <person name="Jiang H."/>
            <person name="Qiu Q."/>
            <person name="Yang H."/>
            <person name="Zhang Y.E."/>
            <person name="Wang W."/>
            <person name="Zhu M."/>
            <person name="He S."/>
            <person name="Zhang G."/>
        </authorList>
    </citation>
    <scope>NUCLEOTIDE SEQUENCE [LARGE SCALE GENOMIC DNA]</scope>
    <source>
        <strain evidence="5">Bchr_013</strain>
    </source>
</reference>
<gene>
    <name evidence="5" type="primary">Ubxn4</name>
    <name evidence="5" type="ORF">GTO96_0019769</name>
</gene>
<feature type="region of interest" description="Disordered" evidence="3">
    <location>
        <begin position="110"/>
        <end position="194"/>
    </location>
</feature>
<dbReference type="SMART" id="SM00166">
    <property type="entry name" value="UBX"/>
    <property type="match status" value="1"/>
</dbReference>
<keyword evidence="6" id="KW-1185">Reference proteome</keyword>
<evidence type="ECO:0000256" key="3">
    <source>
        <dbReference type="SAM" id="MobiDB-lite"/>
    </source>
</evidence>
<dbReference type="AlphaFoldDB" id="A0A8X7WYS1"/>
<feature type="compositionally biased region" description="Low complexity" evidence="3">
    <location>
        <begin position="129"/>
        <end position="139"/>
    </location>
</feature>
<keyword evidence="2" id="KW-0175">Coiled coil</keyword>
<comment type="caution">
    <text evidence="5">The sequence shown here is derived from an EMBL/GenBank/DDBJ whole genome shotgun (WGS) entry which is preliminary data.</text>
</comment>
<dbReference type="GO" id="GO:0036503">
    <property type="term" value="P:ERAD pathway"/>
    <property type="evidence" value="ECO:0007669"/>
    <property type="project" value="TreeGrafter"/>
</dbReference>
<feature type="compositionally biased region" description="Basic and acidic residues" evidence="3">
    <location>
        <begin position="110"/>
        <end position="120"/>
    </location>
</feature>
<dbReference type="PROSITE" id="PS50033">
    <property type="entry name" value="UBX"/>
    <property type="match status" value="1"/>
</dbReference>
<organism evidence="5 6">
    <name type="scientific">Polypterus senegalus</name>
    <name type="common">Senegal bichir</name>
    <dbReference type="NCBI Taxonomy" id="55291"/>
    <lineage>
        <taxon>Eukaryota</taxon>
        <taxon>Metazoa</taxon>
        <taxon>Chordata</taxon>
        <taxon>Craniata</taxon>
        <taxon>Vertebrata</taxon>
        <taxon>Euteleostomi</taxon>
        <taxon>Actinopterygii</taxon>
        <taxon>Polypteriformes</taxon>
        <taxon>Polypteridae</taxon>
        <taxon>Polypterus</taxon>
    </lineage>
</organism>
<dbReference type="GO" id="GO:0005783">
    <property type="term" value="C:endoplasmic reticulum"/>
    <property type="evidence" value="ECO:0007669"/>
    <property type="project" value="TreeGrafter"/>
</dbReference>
<dbReference type="Proteomes" id="UP000886611">
    <property type="component" value="Unassembled WGS sequence"/>
</dbReference>
<feature type="non-terminal residue" evidence="5">
    <location>
        <position position="512"/>
    </location>
</feature>
<feature type="compositionally biased region" description="Polar residues" evidence="3">
    <location>
        <begin position="144"/>
        <end position="155"/>
    </location>
</feature>
<dbReference type="PANTHER" id="PTHR46424">
    <property type="entry name" value="UBX DOMAIN-CONTAINING PROTEIN 4"/>
    <property type="match status" value="1"/>
</dbReference>
<feature type="compositionally biased region" description="Low complexity" evidence="3">
    <location>
        <begin position="442"/>
        <end position="457"/>
    </location>
</feature>
<dbReference type="SUPFAM" id="SSF54236">
    <property type="entry name" value="Ubiquitin-like"/>
    <property type="match status" value="1"/>
</dbReference>
<feature type="compositionally biased region" description="Polar residues" evidence="3">
    <location>
        <begin position="173"/>
        <end position="189"/>
    </location>
</feature>
<dbReference type="EMBL" id="JAATIS010005477">
    <property type="protein sequence ID" value="KAG2459168.1"/>
    <property type="molecule type" value="Genomic_DNA"/>
</dbReference>
<feature type="non-terminal residue" evidence="5">
    <location>
        <position position="1"/>
    </location>
</feature>
<feature type="coiled-coil region" evidence="2">
    <location>
        <begin position="200"/>
        <end position="316"/>
    </location>
</feature>
<dbReference type="PANTHER" id="PTHR46424:SF1">
    <property type="entry name" value="UBX DOMAIN-CONTAINING PROTEIN 4"/>
    <property type="match status" value="1"/>
</dbReference>
<name>A0A8X7WYS1_POLSE</name>
<feature type="region of interest" description="Disordered" evidence="3">
    <location>
        <begin position="442"/>
        <end position="470"/>
    </location>
</feature>
<evidence type="ECO:0000313" key="5">
    <source>
        <dbReference type="EMBL" id="KAG2459168.1"/>
    </source>
</evidence>
<accession>A0A8X7WYS1</accession>
<feature type="domain" description="UBX" evidence="4">
    <location>
        <begin position="316"/>
        <end position="394"/>
    </location>
</feature>
<dbReference type="Gene3D" id="3.10.20.90">
    <property type="entry name" value="Phosphatidylinositol 3-kinase Catalytic Subunit, Chain A, domain 1"/>
    <property type="match status" value="1"/>
</dbReference>
<evidence type="ECO:0000313" key="6">
    <source>
        <dbReference type="Proteomes" id="UP000886611"/>
    </source>
</evidence>
<dbReference type="CDD" id="cd16117">
    <property type="entry name" value="UBX_UBXN4"/>
    <property type="match status" value="1"/>
</dbReference>
<evidence type="ECO:0000256" key="1">
    <source>
        <dbReference type="ARBA" id="ARBA00040925"/>
    </source>
</evidence>